<dbReference type="AlphaFoldDB" id="A0A368KEB0"/>
<keyword evidence="2" id="KW-1185">Reference proteome</keyword>
<proteinExistence type="predicted"/>
<comment type="caution">
    <text evidence="1">The sequence shown here is derived from an EMBL/GenBank/DDBJ whole genome shotgun (WGS) entry which is preliminary data.</text>
</comment>
<accession>A0A368KEB0</accession>
<reference evidence="1 2" key="1">
    <citation type="submission" date="2018-05" db="EMBL/GenBank/DDBJ databases">
        <title>Draft genome sequence of Rhodanobacter denitrificans Yn1 isolated from gold copper mine.</title>
        <authorList>
            <person name="Yang N."/>
            <person name="Mazhar H.S."/>
            <person name="Rensing C."/>
        </authorList>
    </citation>
    <scope>NUCLEOTIDE SEQUENCE [LARGE SCALE GENOMIC DNA]</scope>
    <source>
        <strain evidence="1 2">Yn1</strain>
    </source>
</reference>
<organism evidence="1 2">
    <name type="scientific">Rhodanobacter denitrificans</name>
    <dbReference type="NCBI Taxonomy" id="666685"/>
    <lineage>
        <taxon>Bacteria</taxon>
        <taxon>Pseudomonadati</taxon>
        <taxon>Pseudomonadota</taxon>
        <taxon>Gammaproteobacteria</taxon>
        <taxon>Lysobacterales</taxon>
        <taxon>Rhodanobacteraceae</taxon>
        <taxon>Rhodanobacter</taxon>
    </lineage>
</organism>
<sequence>MNSLWKDLLFLHGHLVHKEDLDWRPDPEPAPNRASDAAKARRNVLACCAGVWPRIMAPR</sequence>
<evidence type="ECO:0000313" key="2">
    <source>
        <dbReference type="Proteomes" id="UP000252387"/>
    </source>
</evidence>
<gene>
    <name evidence="1" type="ORF">DEO45_12730</name>
</gene>
<dbReference type="Proteomes" id="UP000252387">
    <property type="component" value="Unassembled WGS sequence"/>
</dbReference>
<dbReference type="OrthoDB" id="5957554at2"/>
<evidence type="ECO:0000313" key="1">
    <source>
        <dbReference type="EMBL" id="RCS29355.1"/>
    </source>
</evidence>
<dbReference type="RefSeq" id="WP_114344255.1">
    <property type="nucleotide sequence ID" value="NZ_QFWQ01000007.1"/>
</dbReference>
<protein>
    <submittedName>
        <fullName evidence="1">Uncharacterized protein</fullName>
    </submittedName>
</protein>
<dbReference type="EMBL" id="QFWQ01000007">
    <property type="protein sequence ID" value="RCS29355.1"/>
    <property type="molecule type" value="Genomic_DNA"/>
</dbReference>
<name>A0A368KEB0_9GAMM</name>